<dbReference type="EMBL" id="SNYS01000011">
    <property type="protein sequence ID" value="TDQ67618.1"/>
    <property type="molecule type" value="Genomic_DNA"/>
</dbReference>
<dbReference type="Pfam" id="PF19134">
    <property type="entry name" value="DUF5817"/>
    <property type="match status" value="1"/>
</dbReference>
<name>A0A484F402_9EURY</name>
<protein>
    <recommendedName>
        <fullName evidence="1">DUF5817 domain-containing protein</fullName>
    </recommendedName>
</protein>
<gene>
    <name evidence="2" type="ORF">C7391_1594</name>
</gene>
<keyword evidence="3" id="KW-1185">Reference proteome</keyword>
<dbReference type="Proteomes" id="UP000294855">
    <property type="component" value="Unassembled WGS sequence"/>
</dbReference>
<sequence length="149" mass="16579">MYYVFVCPSCQKHAQLWQPGAKTVGCQSCNAKIQTNSLRVFGPFETHAEAVEKRSAVQAELSQLPGSFSQQGLSVPAEKEVQMKPPKAKKPQQIILDVLKEKGTMIVGDCEYYCFERGVDNETFQKILTKLIEAGEVYRPDKGLIALVP</sequence>
<dbReference type="RefSeq" id="WP_133518032.1">
    <property type="nucleotide sequence ID" value="NZ_JAHDUW010000008.1"/>
</dbReference>
<organism evidence="2 3">
    <name type="scientific">Methanimicrococcus blatticola</name>
    <dbReference type="NCBI Taxonomy" id="91560"/>
    <lineage>
        <taxon>Archaea</taxon>
        <taxon>Methanobacteriati</taxon>
        <taxon>Methanobacteriota</taxon>
        <taxon>Stenosarchaea group</taxon>
        <taxon>Methanomicrobia</taxon>
        <taxon>Methanosarcinales</taxon>
        <taxon>Methanosarcinaceae</taxon>
        <taxon>Methanimicrococcus</taxon>
    </lineage>
</organism>
<comment type="caution">
    <text evidence="2">The sequence shown here is derived from an EMBL/GenBank/DDBJ whole genome shotgun (WGS) entry which is preliminary data.</text>
</comment>
<evidence type="ECO:0000313" key="2">
    <source>
        <dbReference type="EMBL" id="TDQ67618.1"/>
    </source>
</evidence>
<evidence type="ECO:0000259" key="1">
    <source>
        <dbReference type="Pfam" id="PF19134"/>
    </source>
</evidence>
<dbReference type="AlphaFoldDB" id="A0A484F402"/>
<evidence type="ECO:0000313" key="3">
    <source>
        <dbReference type="Proteomes" id="UP000294855"/>
    </source>
</evidence>
<dbReference type="Gene3D" id="3.90.820.10">
    <property type="entry name" value="Structural Genomics, Unknown Function 30-nov-00 1gh9 Mol_id"/>
    <property type="match status" value="1"/>
</dbReference>
<dbReference type="InterPro" id="IPR043855">
    <property type="entry name" value="DUF5817"/>
</dbReference>
<proteinExistence type="predicted"/>
<dbReference type="OrthoDB" id="142616at2157"/>
<reference evidence="2 3" key="1">
    <citation type="submission" date="2019-03" db="EMBL/GenBank/DDBJ databases">
        <title>Genomic Encyclopedia of Type Strains, Phase IV (KMG-IV): sequencing the most valuable type-strain genomes for metagenomic binning, comparative biology and taxonomic classification.</title>
        <authorList>
            <person name="Goeker M."/>
        </authorList>
    </citation>
    <scope>NUCLEOTIDE SEQUENCE [LARGE SCALE GENOMIC DNA]</scope>
    <source>
        <strain evidence="2 3">DSM 13328</strain>
    </source>
</reference>
<feature type="domain" description="DUF5817" evidence="1">
    <location>
        <begin position="2"/>
        <end position="59"/>
    </location>
</feature>
<accession>A0A484F402</accession>